<accession>A0ACC6V2A0</accession>
<evidence type="ECO:0000313" key="2">
    <source>
        <dbReference type="Proteomes" id="UP000033636"/>
    </source>
</evidence>
<proteinExistence type="predicted"/>
<sequence>MGLLKEVEREWLRFSRASARLWQRALSGSLSYVLWLMAAILAIAWYGALREGLGRDMFWSFLAFVLYSEPLWAAADARSHLRLGITEQILAARGGLAPTLFPWLFVDSAMWSMMDSSVLFAVFTAIFGPPAAAQPLLLAAALALLYLFSLSMGVIGVYLFLSLENPWIAALLLQLVIPLSGGVVPPYALPESVARFLAYSPFQYVVAPLIYAGVGKWLLPPPFELAVGYAEAGAFAALALLADRIAVEKIKLKPS</sequence>
<dbReference type="EMBL" id="JZWT02000020">
    <property type="protein sequence ID" value="MFB6491073.1"/>
    <property type="molecule type" value="Genomic_DNA"/>
</dbReference>
<evidence type="ECO:0000313" key="1">
    <source>
        <dbReference type="EMBL" id="MFB6491073.1"/>
    </source>
</evidence>
<dbReference type="Proteomes" id="UP000033636">
    <property type="component" value="Unassembled WGS sequence"/>
</dbReference>
<comment type="caution">
    <text evidence="1">The sequence shown here is derived from an EMBL/GenBank/DDBJ whole genome shotgun (WGS) entry which is preliminary data.</text>
</comment>
<protein>
    <submittedName>
        <fullName evidence="1">Uncharacterized protein</fullName>
    </submittedName>
</protein>
<reference evidence="1" key="1">
    <citation type="submission" date="2024-07" db="EMBL/GenBank/DDBJ databases">
        <title>Metagenome and Metagenome-Assembled Genomes of Archaea from a hot spring from the geothermal field of Los Azufres, Mexico.</title>
        <authorList>
            <person name="Marin-Paredes R."/>
            <person name="Martinez-Romero E."/>
            <person name="Servin-Garciduenas L.E."/>
        </authorList>
    </citation>
    <scope>NUCLEOTIDE SEQUENCE</scope>
</reference>
<organism evidence="1 2">
    <name type="scientific">Thermoproteus sp. AZ2</name>
    <dbReference type="NCBI Taxonomy" id="1609232"/>
    <lineage>
        <taxon>Archaea</taxon>
        <taxon>Thermoproteota</taxon>
        <taxon>Thermoprotei</taxon>
        <taxon>Thermoproteales</taxon>
        <taxon>Thermoproteaceae</taxon>
        <taxon>Thermoproteus</taxon>
    </lineage>
</organism>
<name>A0ACC6V2A0_9CREN</name>
<gene>
    <name evidence="1" type="ORF">TU35_007535</name>
</gene>